<sequence>MKLYVCVLMVCSAFFFQDAISDKTAEAAAAGLMKQLGGRLKAGLQEGGPAEAIRICNVEAMPITGKVSKEQGLTLSRITDRPRNPKNLATASERDLMDLMRADLEKKALKPLYRLDGAVYKPLLIQPVCLTCHGENLPPQVADKIAESYPVDRAVGYRPGQLRGAIKVARNP</sequence>
<evidence type="ECO:0000259" key="1">
    <source>
        <dbReference type="Pfam" id="PF11845"/>
    </source>
</evidence>
<dbReference type="RefSeq" id="WP_237379103.1">
    <property type="nucleotide sequence ID" value="NZ_CP071793.1"/>
</dbReference>
<keyword evidence="3" id="KW-1185">Reference proteome</keyword>
<proteinExistence type="predicted"/>
<dbReference type="InterPro" id="IPR021796">
    <property type="entry name" value="Tll0287-like_dom"/>
</dbReference>
<gene>
    <name evidence="2" type="ORF">J3U87_28125</name>
</gene>
<dbReference type="Pfam" id="PF11845">
    <property type="entry name" value="Tll0287-like"/>
    <property type="match status" value="1"/>
</dbReference>
<dbReference type="AlphaFoldDB" id="A0A8A4TKR1"/>
<name>A0A8A4TKR1_SULCO</name>
<dbReference type="Proteomes" id="UP000663929">
    <property type="component" value="Chromosome"/>
</dbReference>
<evidence type="ECO:0000313" key="3">
    <source>
        <dbReference type="Proteomes" id="UP000663929"/>
    </source>
</evidence>
<evidence type="ECO:0000313" key="2">
    <source>
        <dbReference type="EMBL" id="QTD49471.1"/>
    </source>
</evidence>
<organism evidence="2 3">
    <name type="scientific">Sulfidibacter corallicola</name>
    <dbReference type="NCBI Taxonomy" id="2818388"/>
    <lineage>
        <taxon>Bacteria</taxon>
        <taxon>Pseudomonadati</taxon>
        <taxon>Acidobacteriota</taxon>
        <taxon>Holophagae</taxon>
        <taxon>Acanthopleuribacterales</taxon>
        <taxon>Acanthopleuribacteraceae</taxon>
        <taxon>Sulfidibacter</taxon>
    </lineage>
</organism>
<protein>
    <submittedName>
        <fullName evidence="2">DUF3365 domain-containing protein</fullName>
    </submittedName>
</protein>
<dbReference type="EMBL" id="CP071793">
    <property type="protein sequence ID" value="QTD49471.1"/>
    <property type="molecule type" value="Genomic_DNA"/>
</dbReference>
<feature type="domain" description="Tll0287-like" evidence="1">
    <location>
        <begin position="48"/>
        <end position="168"/>
    </location>
</feature>
<reference evidence="2" key="1">
    <citation type="submission" date="2021-03" db="EMBL/GenBank/DDBJ databases">
        <title>Acanthopleuribacteraceae sp. M133.</title>
        <authorList>
            <person name="Wang G."/>
        </authorList>
    </citation>
    <scope>NUCLEOTIDE SEQUENCE</scope>
    <source>
        <strain evidence="2">M133</strain>
    </source>
</reference>
<accession>A0A8A4TKR1</accession>
<dbReference type="KEGG" id="scor:J3U87_28125"/>